<dbReference type="HOGENOM" id="CLU_1981320_0_0_1"/>
<evidence type="ECO:0000313" key="1">
    <source>
        <dbReference type="EMBL" id="CCD52284.1"/>
    </source>
</evidence>
<sequence length="126" mass="13625">MDEETKLILIRAARPVLSHWTFAPYEVCLSACKTTTTATTTTALLVRCVLHEAGDSRFLKNAVCPAGVIDQYSCSPVVSTNLTERNTGGRTRLNSPAPQGHILIAGDIFSNVVLLGWLPSFLIPDP</sequence>
<dbReference type="InParanoid" id="G2YKY6"/>
<protein>
    <submittedName>
        <fullName evidence="1">Uncharacterized protein</fullName>
    </submittedName>
</protein>
<dbReference type="Proteomes" id="UP000008177">
    <property type="component" value="Unplaced contigs"/>
</dbReference>
<dbReference type="EMBL" id="FQ790341">
    <property type="protein sequence ID" value="CCD52284.1"/>
    <property type="molecule type" value="Genomic_DNA"/>
</dbReference>
<proteinExistence type="predicted"/>
<gene>
    <name evidence="1" type="ORF">BofuT4_P080790.1</name>
</gene>
<dbReference type="AlphaFoldDB" id="G2YKY6"/>
<accession>G2YKY6</accession>
<organism evidence="1 2">
    <name type="scientific">Botryotinia fuckeliana (strain T4)</name>
    <name type="common">Noble rot fungus</name>
    <name type="synonym">Botrytis cinerea</name>
    <dbReference type="NCBI Taxonomy" id="999810"/>
    <lineage>
        <taxon>Eukaryota</taxon>
        <taxon>Fungi</taxon>
        <taxon>Dikarya</taxon>
        <taxon>Ascomycota</taxon>
        <taxon>Pezizomycotina</taxon>
        <taxon>Leotiomycetes</taxon>
        <taxon>Helotiales</taxon>
        <taxon>Sclerotiniaceae</taxon>
        <taxon>Botrytis</taxon>
    </lineage>
</organism>
<evidence type="ECO:0000313" key="2">
    <source>
        <dbReference type="Proteomes" id="UP000008177"/>
    </source>
</evidence>
<reference evidence="2" key="1">
    <citation type="journal article" date="2011" name="PLoS Genet.">
        <title>Genomic analysis of the necrotrophic fungal pathogens Sclerotinia sclerotiorum and Botrytis cinerea.</title>
        <authorList>
            <person name="Amselem J."/>
            <person name="Cuomo C.A."/>
            <person name="van Kan J.A."/>
            <person name="Viaud M."/>
            <person name="Benito E.P."/>
            <person name="Couloux A."/>
            <person name="Coutinho P.M."/>
            <person name="de Vries R.P."/>
            <person name="Dyer P.S."/>
            <person name="Fillinger S."/>
            <person name="Fournier E."/>
            <person name="Gout L."/>
            <person name="Hahn M."/>
            <person name="Kohn L."/>
            <person name="Lapalu N."/>
            <person name="Plummer K.M."/>
            <person name="Pradier J.M."/>
            <person name="Quevillon E."/>
            <person name="Sharon A."/>
            <person name="Simon A."/>
            <person name="ten Have A."/>
            <person name="Tudzynski B."/>
            <person name="Tudzynski P."/>
            <person name="Wincker P."/>
            <person name="Andrew M."/>
            <person name="Anthouard V."/>
            <person name="Beever R.E."/>
            <person name="Beffa R."/>
            <person name="Benoit I."/>
            <person name="Bouzid O."/>
            <person name="Brault B."/>
            <person name="Chen Z."/>
            <person name="Choquer M."/>
            <person name="Collemare J."/>
            <person name="Cotton P."/>
            <person name="Danchin E.G."/>
            <person name="Da Silva C."/>
            <person name="Gautier A."/>
            <person name="Giraud C."/>
            <person name="Giraud T."/>
            <person name="Gonzalez C."/>
            <person name="Grossetete S."/>
            <person name="Guldener U."/>
            <person name="Henrissat B."/>
            <person name="Howlett B.J."/>
            <person name="Kodira C."/>
            <person name="Kretschmer M."/>
            <person name="Lappartient A."/>
            <person name="Leroch M."/>
            <person name="Levis C."/>
            <person name="Mauceli E."/>
            <person name="Neuveglise C."/>
            <person name="Oeser B."/>
            <person name="Pearson M."/>
            <person name="Poulain J."/>
            <person name="Poussereau N."/>
            <person name="Quesneville H."/>
            <person name="Rascle C."/>
            <person name="Schumacher J."/>
            <person name="Segurens B."/>
            <person name="Sexton A."/>
            <person name="Silva E."/>
            <person name="Sirven C."/>
            <person name="Soanes D.M."/>
            <person name="Talbot N.J."/>
            <person name="Templeton M."/>
            <person name="Yandava C."/>
            <person name="Yarden O."/>
            <person name="Zeng Q."/>
            <person name="Rollins J.A."/>
            <person name="Lebrun M.H."/>
            <person name="Dickman M."/>
        </authorList>
    </citation>
    <scope>NUCLEOTIDE SEQUENCE [LARGE SCALE GENOMIC DNA]</scope>
    <source>
        <strain evidence="2">T4</strain>
    </source>
</reference>
<name>G2YKY6_BOTF4</name>